<keyword evidence="4" id="KW-0472">Membrane</keyword>
<dbReference type="InterPro" id="IPR058625">
    <property type="entry name" value="MdtA-like_BSH"/>
</dbReference>
<evidence type="ECO:0000313" key="7">
    <source>
        <dbReference type="Proteomes" id="UP000317839"/>
    </source>
</evidence>
<comment type="similarity">
    <text evidence="1">Belongs to the membrane fusion protein (MFP) (TC 8.A.1) family.</text>
</comment>
<dbReference type="Pfam" id="PF25917">
    <property type="entry name" value="BSH_RND"/>
    <property type="match status" value="1"/>
</dbReference>
<feature type="region of interest" description="Disordered" evidence="3">
    <location>
        <begin position="380"/>
        <end position="408"/>
    </location>
</feature>
<dbReference type="Proteomes" id="UP000317839">
    <property type="component" value="Unassembled WGS sequence"/>
</dbReference>
<keyword evidence="4" id="KW-0812">Transmembrane</keyword>
<dbReference type="SUPFAM" id="SSF111369">
    <property type="entry name" value="HlyD-like secretion proteins"/>
    <property type="match status" value="1"/>
</dbReference>
<dbReference type="GO" id="GO:0015562">
    <property type="term" value="F:efflux transmembrane transporter activity"/>
    <property type="evidence" value="ECO:0007669"/>
    <property type="project" value="TreeGrafter"/>
</dbReference>
<proteinExistence type="inferred from homology"/>
<dbReference type="Gene3D" id="2.40.50.100">
    <property type="match status" value="1"/>
</dbReference>
<evidence type="ECO:0000256" key="2">
    <source>
        <dbReference type="SAM" id="Coils"/>
    </source>
</evidence>
<dbReference type="Gene3D" id="2.40.420.20">
    <property type="match status" value="1"/>
</dbReference>
<keyword evidence="4" id="KW-1133">Transmembrane helix</keyword>
<organism evidence="6 7">
    <name type="scientific">Aliikangiella marina</name>
    <dbReference type="NCBI Taxonomy" id="1712262"/>
    <lineage>
        <taxon>Bacteria</taxon>
        <taxon>Pseudomonadati</taxon>
        <taxon>Pseudomonadota</taxon>
        <taxon>Gammaproteobacteria</taxon>
        <taxon>Oceanospirillales</taxon>
        <taxon>Pleioneaceae</taxon>
        <taxon>Aliikangiella</taxon>
    </lineage>
</organism>
<dbReference type="AlphaFoldDB" id="A0A545TCJ7"/>
<keyword evidence="2" id="KW-0175">Coiled coil</keyword>
<evidence type="ECO:0000256" key="3">
    <source>
        <dbReference type="SAM" id="MobiDB-lite"/>
    </source>
</evidence>
<feature type="transmembrane region" description="Helical" evidence="4">
    <location>
        <begin position="7"/>
        <end position="27"/>
    </location>
</feature>
<name>A0A545TCJ7_9GAMM</name>
<dbReference type="RefSeq" id="WP_142941524.1">
    <property type="nucleotide sequence ID" value="NZ_VIKR01000002.1"/>
</dbReference>
<reference evidence="6 7" key="1">
    <citation type="submission" date="2019-06" db="EMBL/GenBank/DDBJ databases">
        <title>Draft genome of Aliikangiella marina GYP-15.</title>
        <authorList>
            <person name="Wang G."/>
        </authorList>
    </citation>
    <scope>NUCLEOTIDE SEQUENCE [LARGE SCALE GENOMIC DNA]</scope>
    <source>
        <strain evidence="6 7">GYP-15</strain>
    </source>
</reference>
<feature type="domain" description="Multidrug resistance protein MdtA-like barrel-sandwich hybrid" evidence="5">
    <location>
        <begin position="75"/>
        <end position="209"/>
    </location>
</feature>
<dbReference type="PANTHER" id="PTHR30469">
    <property type="entry name" value="MULTIDRUG RESISTANCE PROTEIN MDTA"/>
    <property type="match status" value="1"/>
</dbReference>
<evidence type="ECO:0000313" key="6">
    <source>
        <dbReference type="EMBL" id="TQV74906.1"/>
    </source>
</evidence>
<feature type="coiled-coil region" evidence="2">
    <location>
        <begin position="110"/>
        <end position="185"/>
    </location>
</feature>
<evidence type="ECO:0000256" key="4">
    <source>
        <dbReference type="SAM" id="Phobius"/>
    </source>
</evidence>
<dbReference type="InterPro" id="IPR006143">
    <property type="entry name" value="RND_pump_MFP"/>
</dbReference>
<keyword evidence="7" id="KW-1185">Reference proteome</keyword>
<dbReference type="OrthoDB" id="5730196at2"/>
<dbReference type="PANTHER" id="PTHR30469:SF12">
    <property type="entry name" value="MULTIDRUG RESISTANCE PROTEIN MDTA"/>
    <property type="match status" value="1"/>
</dbReference>
<feature type="compositionally biased region" description="Acidic residues" evidence="3">
    <location>
        <begin position="389"/>
        <end position="408"/>
    </location>
</feature>
<dbReference type="EMBL" id="VIKR01000002">
    <property type="protein sequence ID" value="TQV74906.1"/>
    <property type="molecule type" value="Genomic_DNA"/>
</dbReference>
<evidence type="ECO:0000259" key="5">
    <source>
        <dbReference type="Pfam" id="PF25917"/>
    </source>
</evidence>
<dbReference type="Gene3D" id="1.10.287.470">
    <property type="entry name" value="Helix hairpin bin"/>
    <property type="match status" value="1"/>
</dbReference>
<dbReference type="Gene3D" id="2.40.30.170">
    <property type="match status" value="1"/>
</dbReference>
<comment type="caution">
    <text evidence="6">The sequence shown here is derived from an EMBL/GenBank/DDBJ whole genome shotgun (WGS) entry which is preliminary data.</text>
</comment>
<sequence>MSRGKSVAIGFGIFFAGIAVIVLLMAARPKPPKKPVENSSPLVEVVLPSAQSVTFEVKAHGVVKPRTETVLVSEVAGVVDSLSDKFVAGGYFQKGEVLLQIDPTDYEVGVEQAKARLASQKAQYAQEKAKAEQARKEWDLTGRSRENAPILALREPFLLEAKANMQSAEADLKKAQQKLARTTIRAPYDGMVKMKQVDVGQFVATGTQLGTTFAIDYAEVRLPLTDQELAFINVPEWGTEAQTASSNVTLVADYAGQETRWQAKLVRMEGVVDDQSRVHYAVARISDPYSVLESTANPAPLKIGTFVTAVISGKQEDNLIKLPREVFKDLTQVLVSDKENKLYTRELEVIRSEADAVYVRSGLNDGDRVLMTSIESPVQGMSLRVAGDPEPEPAEELEQTEEEYAQQP</sequence>
<protein>
    <submittedName>
        <fullName evidence="6">Efflux RND transporter periplasmic adaptor subunit</fullName>
    </submittedName>
</protein>
<dbReference type="GO" id="GO:1990281">
    <property type="term" value="C:efflux pump complex"/>
    <property type="evidence" value="ECO:0007669"/>
    <property type="project" value="TreeGrafter"/>
</dbReference>
<evidence type="ECO:0000256" key="1">
    <source>
        <dbReference type="ARBA" id="ARBA00009477"/>
    </source>
</evidence>
<accession>A0A545TCJ7</accession>
<dbReference type="NCBIfam" id="TIGR01730">
    <property type="entry name" value="RND_mfp"/>
    <property type="match status" value="1"/>
</dbReference>
<gene>
    <name evidence="6" type="ORF">FLL45_08060</name>
</gene>